<keyword evidence="2" id="KW-1185">Reference proteome</keyword>
<proteinExistence type="predicted"/>
<name>A0A8J9VRP0_9NEOP</name>
<reference evidence="1" key="1">
    <citation type="submission" date="2021-12" db="EMBL/GenBank/DDBJ databases">
        <authorList>
            <person name="Martin H S."/>
        </authorList>
    </citation>
    <scope>NUCLEOTIDE SEQUENCE</scope>
</reference>
<evidence type="ECO:0000313" key="1">
    <source>
        <dbReference type="EMBL" id="CAH0725770.1"/>
    </source>
</evidence>
<evidence type="ECO:0000313" key="2">
    <source>
        <dbReference type="Proteomes" id="UP000838878"/>
    </source>
</evidence>
<dbReference type="EMBL" id="OV170225">
    <property type="protein sequence ID" value="CAH0725770.1"/>
    <property type="molecule type" value="Genomic_DNA"/>
</dbReference>
<feature type="non-terminal residue" evidence="1">
    <location>
        <position position="96"/>
    </location>
</feature>
<organism evidence="1 2">
    <name type="scientific">Brenthis ino</name>
    <name type="common">lesser marbled fritillary</name>
    <dbReference type="NCBI Taxonomy" id="405034"/>
    <lineage>
        <taxon>Eukaryota</taxon>
        <taxon>Metazoa</taxon>
        <taxon>Ecdysozoa</taxon>
        <taxon>Arthropoda</taxon>
        <taxon>Hexapoda</taxon>
        <taxon>Insecta</taxon>
        <taxon>Pterygota</taxon>
        <taxon>Neoptera</taxon>
        <taxon>Endopterygota</taxon>
        <taxon>Lepidoptera</taxon>
        <taxon>Glossata</taxon>
        <taxon>Ditrysia</taxon>
        <taxon>Papilionoidea</taxon>
        <taxon>Nymphalidae</taxon>
        <taxon>Heliconiinae</taxon>
        <taxon>Argynnini</taxon>
        <taxon>Brenthis</taxon>
    </lineage>
</organism>
<gene>
    <name evidence="1" type="ORF">BINO364_LOCUS11319</name>
</gene>
<protein>
    <submittedName>
        <fullName evidence="1">Uncharacterized protein</fullName>
    </submittedName>
</protein>
<accession>A0A8J9VRP0</accession>
<dbReference type="AlphaFoldDB" id="A0A8J9VRP0"/>
<dbReference type="Proteomes" id="UP000838878">
    <property type="component" value="Chromosome 5"/>
</dbReference>
<sequence length="96" mass="10533">MTIAPRIGVVVAAPEGCSFGRWLSFVEHGSANKTVTPKLACDVDANRYADQSAAPRARSLRTLLKYTHPHHLIKRAIAAKLVVCSLSYFIARSNLR</sequence>